<dbReference type="Gene3D" id="3.30.950.30">
    <property type="entry name" value="Schlafen, AAA domain"/>
    <property type="match status" value="1"/>
</dbReference>
<dbReference type="InterPro" id="IPR038475">
    <property type="entry name" value="RecG_C_sf"/>
</dbReference>
<keyword evidence="2" id="KW-0547">Nucleotide-binding</keyword>
<protein>
    <submittedName>
        <fullName evidence="2">ATP-dependent DNA helicase RecG</fullName>
        <ecNumber evidence="2">3.6.4.12</ecNumber>
    </submittedName>
</protein>
<accession>A0A7W4XX11</accession>
<dbReference type="EC" id="3.6.4.12" evidence="2"/>
<dbReference type="GO" id="GO:0003678">
    <property type="term" value="F:DNA helicase activity"/>
    <property type="evidence" value="ECO:0007669"/>
    <property type="project" value="UniProtKB-EC"/>
</dbReference>
<evidence type="ECO:0000313" key="2">
    <source>
        <dbReference type="EMBL" id="MBB2901007.1"/>
    </source>
</evidence>
<dbReference type="Gene3D" id="6.10.10.130">
    <property type="match status" value="1"/>
</dbReference>
<dbReference type="RefSeq" id="WP_183391029.1">
    <property type="nucleotide sequence ID" value="NZ_JACHVY010000001.1"/>
</dbReference>
<keyword evidence="2" id="KW-0347">Helicase</keyword>
<name>A0A7W4XX11_KINRA</name>
<dbReference type="Pfam" id="PF13749">
    <property type="entry name" value="HATPase_c_4"/>
    <property type="match status" value="1"/>
</dbReference>
<dbReference type="Pfam" id="PF04326">
    <property type="entry name" value="SLFN_AlbA_2"/>
    <property type="match status" value="1"/>
</dbReference>
<reference evidence="2 3" key="2">
    <citation type="submission" date="2020-08" db="EMBL/GenBank/DDBJ databases">
        <authorList>
            <person name="Partida-Martinez L."/>
            <person name="Huntemann M."/>
            <person name="Clum A."/>
            <person name="Wang J."/>
            <person name="Palaniappan K."/>
            <person name="Ritter S."/>
            <person name="Chen I.-M."/>
            <person name="Stamatis D."/>
            <person name="Reddy T."/>
            <person name="O'Malley R."/>
            <person name="Daum C."/>
            <person name="Shapiro N."/>
            <person name="Ivanova N."/>
            <person name="Kyrpides N."/>
            <person name="Woyke T."/>
        </authorList>
    </citation>
    <scope>NUCLEOTIDE SEQUENCE [LARGE SCALE GENOMIC DNA]</scope>
    <source>
        <strain evidence="2 3">AS2.23</strain>
    </source>
</reference>
<keyword evidence="2" id="KW-0378">Hydrolase</keyword>
<dbReference type="InterPro" id="IPR038461">
    <property type="entry name" value="Schlafen_AlbA_2_dom_sf"/>
</dbReference>
<comment type="caution">
    <text evidence="2">The sequence shown here is derived from an EMBL/GenBank/DDBJ whole genome shotgun (WGS) entry which is preliminary data.</text>
</comment>
<keyword evidence="2" id="KW-0067">ATP-binding</keyword>
<gene>
    <name evidence="2" type="ORF">FHR75_001795</name>
</gene>
<dbReference type="PANTHER" id="PTHR30595">
    <property type="entry name" value="GLPR-RELATED TRANSCRIPTIONAL REPRESSOR"/>
    <property type="match status" value="1"/>
</dbReference>
<dbReference type="EMBL" id="JACHVY010000001">
    <property type="protein sequence ID" value="MBB2901007.1"/>
    <property type="molecule type" value="Genomic_DNA"/>
</dbReference>
<evidence type="ECO:0000313" key="3">
    <source>
        <dbReference type="Proteomes" id="UP000533269"/>
    </source>
</evidence>
<dbReference type="GO" id="GO:0016787">
    <property type="term" value="F:hydrolase activity"/>
    <property type="evidence" value="ECO:0007669"/>
    <property type="project" value="UniProtKB-KW"/>
</dbReference>
<reference evidence="2 3" key="1">
    <citation type="submission" date="2020-08" db="EMBL/GenBank/DDBJ databases">
        <title>The Agave Microbiome: Exploring the role of microbial communities in plant adaptations to desert environments.</title>
        <authorList>
            <person name="Partida-Martinez L.P."/>
        </authorList>
    </citation>
    <scope>NUCLEOTIDE SEQUENCE [LARGE SCALE GENOMIC DNA]</scope>
    <source>
        <strain evidence="2 3">AS2.23</strain>
    </source>
</reference>
<dbReference type="AlphaFoldDB" id="A0A7W4XX11"/>
<dbReference type="PANTHER" id="PTHR30595:SF6">
    <property type="entry name" value="SCHLAFEN ALBA-2 DOMAIN-CONTAINING PROTEIN"/>
    <property type="match status" value="1"/>
</dbReference>
<evidence type="ECO:0000259" key="1">
    <source>
        <dbReference type="Pfam" id="PF04326"/>
    </source>
</evidence>
<dbReference type="Gene3D" id="3.30.565.60">
    <property type="match status" value="1"/>
</dbReference>
<dbReference type="Gene3D" id="1.10.10.2340">
    <property type="match status" value="1"/>
</dbReference>
<sequence>MTLSFGPDPVGDEVRRVLTVLDSATGPVGGLESLHVDLKEEAGRRKGPIILPGATENDRAARALAGEAACMANTPGGGVLVVGVADDGTLIGTELDAQWLRRKIYDLTDRRLTVDVTPVMCRGVRLLLVRSPEAVHPVMYDHKYHHRVADSCVEVDATTWEEQRRRRSGWDWSAQDSGLALDAARSTALQRARDFLTAAGEEKNLDLAAASDSDLLRRLNVVTPAGTLTNAGVIAFVGRDVPGIDYVRREVAGGDSLQRIREAGRGLLEELYEVDRAIEASNPVRHLPQGLVNRQVRSLPPRAAREALVNGVAHRDWSTVDPVHVEHIGSRLVVTSPGGFIGGITSSNIITHPSQPRNRALADLLARLRVAELEGIGVDRMVGDMIRLGHPAPSIEEVPGPLVRAVLIGTRLDEGWMAFLHELDPARTANDLDALLVVQHLVSHWWIDARVAAPLIQRSSAEAEDVLHRLEDVQVAGVPLTAGVAGSPANEPPAWTITPAALAVLADRDERLGAPQRRRPSRSAIARSWAEHRGRISSSELAGIVGAHPTNLQRVLKDLEAEGVLAPGREVRRGAGFFYVPTGGPRRTT</sequence>
<organism evidence="2 3">
    <name type="scientific">Kineococcus radiotolerans</name>
    <dbReference type="NCBI Taxonomy" id="131568"/>
    <lineage>
        <taxon>Bacteria</taxon>
        <taxon>Bacillati</taxon>
        <taxon>Actinomycetota</taxon>
        <taxon>Actinomycetes</taxon>
        <taxon>Kineosporiales</taxon>
        <taxon>Kineosporiaceae</taxon>
        <taxon>Kineococcus</taxon>
    </lineage>
</organism>
<dbReference type="Proteomes" id="UP000533269">
    <property type="component" value="Unassembled WGS sequence"/>
</dbReference>
<dbReference type="InterPro" id="IPR007421">
    <property type="entry name" value="Schlafen_AlbA_2_dom"/>
</dbReference>
<proteinExistence type="predicted"/>
<feature type="domain" description="Schlafen AlbA-2" evidence="1">
    <location>
        <begin position="32"/>
        <end position="155"/>
    </location>
</feature>